<name>A0ABU7JDG5_9GAMM</name>
<dbReference type="EMBL" id="JAUGZK010000003">
    <property type="protein sequence ID" value="MEE2023728.1"/>
    <property type="molecule type" value="Genomic_DNA"/>
</dbReference>
<organism evidence="1 2">
    <name type="scientific">Alkalimonas mucilaginosa</name>
    <dbReference type="NCBI Taxonomy" id="3057676"/>
    <lineage>
        <taxon>Bacteria</taxon>
        <taxon>Pseudomonadati</taxon>
        <taxon>Pseudomonadota</taxon>
        <taxon>Gammaproteobacteria</taxon>
        <taxon>Alkalimonas</taxon>
    </lineage>
</organism>
<evidence type="ECO:0000313" key="2">
    <source>
        <dbReference type="Proteomes" id="UP001339167"/>
    </source>
</evidence>
<sequence>MKQLATIVLLLFFSWPVFSCSARMHGALLSHEELIDTTDTIVLAELVDTAMLSYFRTIEVIKGRPPVEFQWVKFRARQSHIVNDFDQHRSPEFWSQEAYRAPYPNGSCSPSLTFNTGERYLIFVESPGHGHSAEIIKSESDLWYLFVKERVAHKQVKAADAEQSAAALSVRQFHDHF</sequence>
<evidence type="ECO:0000313" key="1">
    <source>
        <dbReference type="EMBL" id="MEE2023728.1"/>
    </source>
</evidence>
<reference evidence="1 2" key="1">
    <citation type="submission" date="2023-06" db="EMBL/GenBank/DDBJ databases">
        <title>Alkalimonas sp., MEB004 an alkaliphilic bacterium isolated from Lonar Lake, India.</title>
        <authorList>
            <person name="Joshi A."/>
            <person name="Thite S."/>
        </authorList>
    </citation>
    <scope>NUCLEOTIDE SEQUENCE [LARGE SCALE GENOMIC DNA]</scope>
    <source>
        <strain evidence="1 2">MEB004</strain>
    </source>
</reference>
<comment type="caution">
    <text evidence="1">The sequence shown here is derived from an EMBL/GenBank/DDBJ whole genome shotgun (WGS) entry which is preliminary data.</text>
</comment>
<keyword evidence="2" id="KW-1185">Reference proteome</keyword>
<dbReference type="RefSeq" id="WP_330087079.1">
    <property type="nucleotide sequence ID" value="NZ_JAUGZK010000003.1"/>
</dbReference>
<protein>
    <submittedName>
        <fullName evidence="1">Uncharacterized protein</fullName>
    </submittedName>
</protein>
<proteinExistence type="predicted"/>
<dbReference type="Proteomes" id="UP001339167">
    <property type="component" value="Unassembled WGS sequence"/>
</dbReference>
<accession>A0ABU7JDG5</accession>
<gene>
    <name evidence="1" type="ORF">QWF21_05670</name>
</gene>